<proteinExistence type="predicted"/>
<name>A0ABD2PYF7_9PLAT</name>
<evidence type="ECO:0000313" key="2">
    <source>
        <dbReference type="EMBL" id="KAL3311847.1"/>
    </source>
</evidence>
<reference evidence="2 3" key="1">
    <citation type="submission" date="2024-11" db="EMBL/GenBank/DDBJ databases">
        <title>Adaptive evolution of stress response genes in parasites aligns with host niche diversity.</title>
        <authorList>
            <person name="Hahn C."/>
            <person name="Resl P."/>
        </authorList>
    </citation>
    <scope>NUCLEOTIDE SEQUENCE [LARGE SCALE GENOMIC DNA]</scope>
    <source>
        <strain evidence="2">EGGRZ-B1_66</strain>
        <tissue evidence="2">Body</tissue>
    </source>
</reference>
<gene>
    <name evidence="2" type="primary">UBXN6_2</name>
    <name evidence="2" type="ORF">Ciccas_009565</name>
</gene>
<dbReference type="InterPro" id="IPR036339">
    <property type="entry name" value="PUB-like_dom_sf"/>
</dbReference>
<evidence type="ECO:0000313" key="3">
    <source>
        <dbReference type="Proteomes" id="UP001626550"/>
    </source>
</evidence>
<keyword evidence="3" id="KW-1185">Reference proteome</keyword>
<accession>A0ABD2PYF7</accession>
<dbReference type="InterPro" id="IPR018997">
    <property type="entry name" value="PUB_domain"/>
</dbReference>
<evidence type="ECO:0000259" key="1">
    <source>
        <dbReference type="Pfam" id="PF09409"/>
    </source>
</evidence>
<organism evidence="2 3">
    <name type="scientific">Cichlidogyrus casuarinus</name>
    <dbReference type="NCBI Taxonomy" id="1844966"/>
    <lineage>
        <taxon>Eukaryota</taxon>
        <taxon>Metazoa</taxon>
        <taxon>Spiralia</taxon>
        <taxon>Lophotrochozoa</taxon>
        <taxon>Platyhelminthes</taxon>
        <taxon>Monogenea</taxon>
        <taxon>Monopisthocotylea</taxon>
        <taxon>Dactylogyridea</taxon>
        <taxon>Ancyrocephalidae</taxon>
        <taxon>Cichlidogyrus</taxon>
    </lineage>
</organism>
<dbReference type="PANTHER" id="PTHR23153:SF38">
    <property type="entry name" value="UBX DOMAIN-CONTAINING PROTEIN 6"/>
    <property type="match status" value="1"/>
</dbReference>
<protein>
    <submittedName>
        <fullName evidence="2">UBX domain-containing protein 6</fullName>
    </submittedName>
</protein>
<sequence>MQEERWQDEKELEEALQLKERFTKEIKLDAPQALSQVLFWCPSLFGSELIGPYKVVESAIDEFLSKSAYENPSEVAALAIVRGLERSKLPEGVDPTNPSAPLLSEVRVKRRQNLVKILSNLLASPDNPKFRKLRISNKIVSDLLSIEGAELYFQTCGFVHKLLPASEDPNLQEDVLFVPDDVPFDVKKLENMLELMETATPIVSELYRDTKIFTVSYDFILLLKILNFLKLLKVEVFSCDLVKS</sequence>
<dbReference type="Proteomes" id="UP001626550">
    <property type="component" value="Unassembled WGS sequence"/>
</dbReference>
<dbReference type="AlphaFoldDB" id="A0ABD2PYF7"/>
<dbReference type="EMBL" id="JBJKFK010001987">
    <property type="protein sequence ID" value="KAL3311847.1"/>
    <property type="molecule type" value="Genomic_DNA"/>
</dbReference>
<dbReference type="PANTHER" id="PTHR23153">
    <property type="entry name" value="UBX-RELATED"/>
    <property type="match status" value="1"/>
</dbReference>
<comment type="caution">
    <text evidence="2">The sequence shown here is derived from an EMBL/GenBank/DDBJ whole genome shotgun (WGS) entry which is preliminary data.</text>
</comment>
<dbReference type="Pfam" id="PF09409">
    <property type="entry name" value="PUB"/>
    <property type="match status" value="1"/>
</dbReference>
<dbReference type="Gene3D" id="1.20.58.2190">
    <property type="match status" value="1"/>
</dbReference>
<feature type="domain" description="PUB" evidence="1">
    <location>
        <begin position="112"/>
        <end position="181"/>
    </location>
</feature>
<dbReference type="SUPFAM" id="SSF143503">
    <property type="entry name" value="PUG domain-like"/>
    <property type="match status" value="1"/>
</dbReference>
<dbReference type="SMART" id="SM00580">
    <property type="entry name" value="PUG"/>
    <property type="match status" value="1"/>
</dbReference>